<dbReference type="Pfam" id="PF01381">
    <property type="entry name" value="HTH_3"/>
    <property type="match status" value="1"/>
</dbReference>
<dbReference type="STRING" id="33995.KOEU_36270"/>
<dbReference type="Proteomes" id="UP000037566">
    <property type="component" value="Unassembled WGS sequence"/>
</dbReference>
<name>A0A0M0EC93_KOMEU</name>
<keyword evidence="4" id="KW-1185">Reference proteome</keyword>
<dbReference type="InterPro" id="IPR001387">
    <property type="entry name" value="Cro/C1-type_HTH"/>
</dbReference>
<dbReference type="Gene3D" id="1.10.260.40">
    <property type="entry name" value="lambda repressor-like DNA-binding domains"/>
    <property type="match status" value="1"/>
</dbReference>
<dbReference type="PATRIC" id="fig|33995.3.peg.4021"/>
<dbReference type="InterPro" id="IPR010982">
    <property type="entry name" value="Lambda_DNA-bd_dom_sf"/>
</dbReference>
<protein>
    <submittedName>
        <fullName evidence="3">DNA-binding transcriptional repressor PuuR</fullName>
    </submittedName>
</protein>
<evidence type="ECO:0000256" key="1">
    <source>
        <dbReference type="SAM" id="MobiDB-lite"/>
    </source>
</evidence>
<dbReference type="SUPFAM" id="SSF47413">
    <property type="entry name" value="lambda repressor-like DNA-binding domains"/>
    <property type="match status" value="1"/>
</dbReference>
<dbReference type="CDD" id="cd00093">
    <property type="entry name" value="HTH_XRE"/>
    <property type="match status" value="1"/>
</dbReference>
<keyword evidence="3" id="KW-0238">DNA-binding</keyword>
<feature type="domain" description="HTH cro/C1-type" evidence="2">
    <location>
        <begin position="12"/>
        <end position="66"/>
    </location>
</feature>
<comment type="caution">
    <text evidence="3">The sequence shown here is derived from an EMBL/GenBank/DDBJ whole genome shotgun (WGS) entry which is preliminary data.</text>
</comment>
<dbReference type="GeneID" id="85023563"/>
<dbReference type="EMBL" id="LHUQ01000057">
    <property type="protein sequence ID" value="KON62884.1"/>
    <property type="molecule type" value="Genomic_DNA"/>
</dbReference>
<evidence type="ECO:0000313" key="3">
    <source>
        <dbReference type="EMBL" id="KON62884.1"/>
    </source>
</evidence>
<sequence>MSYDITGIAERLQAARKTKGLSQRELSELAGVPQAQISRIEAGTVDLRLSSLAALAHALDLELALVPRKAVAVVRSLSRDAISSNRKDVVAIQKEMQRISETMRGIQMSMPDLEGLQRLQKSISDLHRFRVSMLDLEEMKKLRHIIEQIGRPGKEMVSLNESLKIMRTIRNKASHDPLPDSGDTLSRPAYSLDEEDDDA</sequence>
<dbReference type="PROSITE" id="PS50943">
    <property type="entry name" value="HTH_CROC1"/>
    <property type="match status" value="1"/>
</dbReference>
<dbReference type="SMART" id="SM00530">
    <property type="entry name" value="HTH_XRE"/>
    <property type="match status" value="1"/>
</dbReference>
<dbReference type="GO" id="GO:0003677">
    <property type="term" value="F:DNA binding"/>
    <property type="evidence" value="ECO:0007669"/>
    <property type="project" value="UniProtKB-KW"/>
</dbReference>
<evidence type="ECO:0000259" key="2">
    <source>
        <dbReference type="PROSITE" id="PS50943"/>
    </source>
</evidence>
<proteinExistence type="predicted"/>
<feature type="region of interest" description="Disordered" evidence="1">
    <location>
        <begin position="171"/>
        <end position="199"/>
    </location>
</feature>
<evidence type="ECO:0000313" key="4">
    <source>
        <dbReference type="Proteomes" id="UP000037566"/>
    </source>
</evidence>
<gene>
    <name evidence="3" type="ORF">KOEU_36270</name>
</gene>
<reference evidence="3" key="1">
    <citation type="submission" date="2015-08" db="EMBL/GenBank/DDBJ databases">
        <title>Draft genome sequence of Komagataeibacter europaeus CECT 8546 a cellulose producer strain from vinegar produced by the traditional method.</title>
        <authorList>
            <person name="Poehlein A."/>
            <person name="Valera M.J."/>
            <person name="Haack F.S."/>
            <person name="Mas A."/>
            <person name="Daniel R."/>
            <person name="Streit W.R."/>
            <person name="Mateo E."/>
        </authorList>
    </citation>
    <scope>NUCLEOTIDE SEQUENCE [LARGE SCALE GENOMIC DNA]</scope>
    <source>
        <strain evidence="3">CECT 8546</strain>
    </source>
</reference>
<dbReference type="RefSeq" id="WP_019087483.1">
    <property type="nucleotide sequence ID" value="NZ_LHUQ01000057.1"/>
</dbReference>
<dbReference type="OrthoDB" id="6386497at2"/>
<dbReference type="AlphaFoldDB" id="A0A0M0EC93"/>
<organism evidence="3 4">
    <name type="scientific">Komagataeibacter europaeus</name>
    <name type="common">Gluconacetobacter europaeus</name>
    <dbReference type="NCBI Taxonomy" id="33995"/>
    <lineage>
        <taxon>Bacteria</taxon>
        <taxon>Pseudomonadati</taxon>
        <taxon>Pseudomonadota</taxon>
        <taxon>Alphaproteobacteria</taxon>
        <taxon>Acetobacterales</taxon>
        <taxon>Acetobacteraceae</taxon>
        <taxon>Komagataeibacter</taxon>
    </lineage>
</organism>
<accession>A0A0M0EC93</accession>